<dbReference type="SUPFAM" id="SSF51735">
    <property type="entry name" value="NAD(P)-binding Rossmann-fold domains"/>
    <property type="match status" value="1"/>
</dbReference>
<evidence type="ECO:0008006" key="2">
    <source>
        <dbReference type="Google" id="ProtNLM"/>
    </source>
</evidence>
<proteinExistence type="predicted"/>
<gene>
    <name evidence="1" type="ORF">AVDCRST_MAG82-393</name>
</gene>
<dbReference type="AlphaFoldDB" id="A0A6J4P307"/>
<protein>
    <recommendedName>
        <fullName evidence="2">Shikimate dehydrogenase</fullName>
    </recommendedName>
</protein>
<dbReference type="InterPro" id="IPR036291">
    <property type="entry name" value="NAD(P)-bd_dom_sf"/>
</dbReference>
<sequence>MSAGSVETRSVPTMEFIGVSTGSSSVMKVFPRWVQVLDLGEARLKGRDLPLGAEPDLYWQAVEQIRSDSLSMGALITTHKINLFAAAYDLFDEFDPYARLCEEVSCISKRDGRVIGHAKDPITAGRSLRALLGSGYFRRTGGEVLCLGAGGAGTAISVYLMSGQTPTDPPGRIVMVDKSQESLDALRRVHARLDRSSTEIDYIENVNPVENDELLVGLPPGSLIVNATGMGKDVPGSPVTDGARFPERGVVWELNYRGELDFLRQARRQERTRDLRVEDGWLYFLHGWSEVIAEVFHLELTPERFESLSAEAETIRS</sequence>
<dbReference type="EMBL" id="CADCVA010000056">
    <property type="protein sequence ID" value="CAA9404451.1"/>
    <property type="molecule type" value="Genomic_DNA"/>
</dbReference>
<name>A0A6J4P307_9ACTN</name>
<accession>A0A6J4P307</accession>
<dbReference type="Gene3D" id="3.40.50.720">
    <property type="entry name" value="NAD(P)-binding Rossmann-like Domain"/>
    <property type="match status" value="1"/>
</dbReference>
<dbReference type="Gene3D" id="3.40.50.10860">
    <property type="entry name" value="Leucine Dehydrogenase, chain A, domain 1"/>
    <property type="match status" value="1"/>
</dbReference>
<evidence type="ECO:0000313" key="1">
    <source>
        <dbReference type="EMBL" id="CAA9404451.1"/>
    </source>
</evidence>
<organism evidence="1">
    <name type="scientific">uncultured Rubrobacteraceae bacterium</name>
    <dbReference type="NCBI Taxonomy" id="349277"/>
    <lineage>
        <taxon>Bacteria</taxon>
        <taxon>Bacillati</taxon>
        <taxon>Actinomycetota</taxon>
        <taxon>Rubrobacteria</taxon>
        <taxon>Rubrobacterales</taxon>
        <taxon>Rubrobacteraceae</taxon>
        <taxon>environmental samples</taxon>
    </lineage>
</organism>
<reference evidence="1" key="1">
    <citation type="submission" date="2020-02" db="EMBL/GenBank/DDBJ databases">
        <authorList>
            <person name="Meier V. D."/>
        </authorList>
    </citation>
    <scope>NUCLEOTIDE SEQUENCE</scope>
    <source>
        <strain evidence="1">AVDCRST_MAG82</strain>
    </source>
</reference>